<evidence type="ECO:0000256" key="1">
    <source>
        <dbReference type="SAM" id="SignalP"/>
    </source>
</evidence>
<sequence length="330" mass="36507">MKDHLKIFLAAAALPCALAGTPLCAGDGNAEAAEPEQNAVGEMRVYTPARAALRVQEHLITPFYAYYSQRLPSSVSGGGKMASSTYGTGFSWRFVHPEKTRIALTNFNYRRTDYRFSGGRGAPFEHTDSLYASTYQEFINPDTGFALVGMLTGALAAEDGAGLEEGFGGVVAAGCKQYFSEKTSLTLGVATLYRFDRERWFCYPFVSFDWSLTPTLNLRLLNGASLTWDVFADESFMLDFSVNYQTSAFAVARDRDRASAHYGKTGAYYEQSVPVTVSGTWNVSENLFLSVGISLNTWTKYRLYRSGRETDEDFSTDPTLEFSLQAGLRF</sequence>
<gene>
    <name evidence="2" type="ORF">IAC75_06720</name>
</gene>
<accession>A0A9D1NKE9</accession>
<dbReference type="Proteomes" id="UP000886812">
    <property type="component" value="Unassembled WGS sequence"/>
</dbReference>
<proteinExistence type="predicted"/>
<protein>
    <submittedName>
        <fullName evidence="2">Uncharacterized protein</fullName>
    </submittedName>
</protein>
<feature type="chain" id="PRO_5038876644" evidence="1">
    <location>
        <begin position="26"/>
        <end position="330"/>
    </location>
</feature>
<name>A0A9D1NKE9_9BACT</name>
<reference evidence="2" key="1">
    <citation type="submission" date="2020-10" db="EMBL/GenBank/DDBJ databases">
        <authorList>
            <person name="Gilroy R."/>
        </authorList>
    </citation>
    <scope>NUCLEOTIDE SEQUENCE</scope>
    <source>
        <strain evidence="2">10669</strain>
    </source>
</reference>
<evidence type="ECO:0000313" key="3">
    <source>
        <dbReference type="Proteomes" id="UP000886812"/>
    </source>
</evidence>
<dbReference type="AlphaFoldDB" id="A0A9D1NKE9"/>
<reference evidence="2" key="2">
    <citation type="journal article" date="2021" name="PeerJ">
        <title>Extensive microbial diversity within the chicken gut microbiome revealed by metagenomics and culture.</title>
        <authorList>
            <person name="Gilroy R."/>
            <person name="Ravi A."/>
            <person name="Getino M."/>
            <person name="Pursley I."/>
            <person name="Horton D.L."/>
            <person name="Alikhan N.F."/>
            <person name="Baker D."/>
            <person name="Gharbi K."/>
            <person name="Hall N."/>
            <person name="Watson M."/>
            <person name="Adriaenssens E.M."/>
            <person name="Foster-Nyarko E."/>
            <person name="Jarju S."/>
            <person name="Secka A."/>
            <person name="Antonio M."/>
            <person name="Oren A."/>
            <person name="Chaudhuri R.R."/>
            <person name="La Ragione R."/>
            <person name="Hildebrand F."/>
            <person name="Pallen M.J."/>
        </authorList>
    </citation>
    <scope>NUCLEOTIDE SEQUENCE</scope>
    <source>
        <strain evidence="2">10669</strain>
    </source>
</reference>
<feature type="signal peptide" evidence="1">
    <location>
        <begin position="1"/>
        <end position="25"/>
    </location>
</feature>
<comment type="caution">
    <text evidence="2">The sequence shown here is derived from an EMBL/GenBank/DDBJ whole genome shotgun (WGS) entry which is preliminary data.</text>
</comment>
<evidence type="ECO:0000313" key="2">
    <source>
        <dbReference type="EMBL" id="HIV04817.1"/>
    </source>
</evidence>
<organism evidence="2 3">
    <name type="scientific">Candidatus Spyradosoma merdigallinarum</name>
    <dbReference type="NCBI Taxonomy" id="2840950"/>
    <lineage>
        <taxon>Bacteria</taxon>
        <taxon>Pseudomonadati</taxon>
        <taxon>Verrucomicrobiota</taxon>
        <taxon>Opitutia</taxon>
        <taxon>Opitutia incertae sedis</taxon>
        <taxon>Candidatus Spyradosoma</taxon>
    </lineage>
</organism>
<keyword evidence="1" id="KW-0732">Signal</keyword>
<dbReference type="EMBL" id="DVOG01000179">
    <property type="protein sequence ID" value="HIV04817.1"/>
    <property type="molecule type" value="Genomic_DNA"/>
</dbReference>